<comment type="caution">
    <text evidence="2">The sequence shown here is derived from an EMBL/GenBank/DDBJ whole genome shotgun (WGS) entry which is preliminary data.</text>
</comment>
<evidence type="ECO:0000313" key="2">
    <source>
        <dbReference type="EMBL" id="RXW21549.1"/>
    </source>
</evidence>
<proteinExistence type="predicted"/>
<sequence length="275" mass="31409">MLGAYAAYDPNDPNFSVRFLFDWQRWDAYAFPIILAVLTWLGDILVIYRCFLIWQRNYYVIILPVILLLASIGTTSVNLWWFRHTSEIPWSIMKRLFNVTYPLNFVQNVLTTGFIAYRIYTQYRASKAAHDSISSKLNFIAIMRIIVESALIYTVQMLLLIILWYTGSPALVIVQHAIAPSIGIVFVLIAIRTHVAKTAMGIRGSRSGSFSIMPTWLSGDDRTNHRGGENTGRHVVPNFTSTSEDLQLEFINRPRKSIIEFAPPTSGVYDDYTKV</sequence>
<dbReference type="OrthoDB" id="3346544at2759"/>
<feature type="transmembrane region" description="Helical" evidence="1">
    <location>
        <begin position="58"/>
        <end position="81"/>
    </location>
</feature>
<reference evidence="2 3" key="1">
    <citation type="submission" date="2019-01" db="EMBL/GenBank/DDBJ databases">
        <title>Draft genome sequence of Psathyrella aberdarensis IHI B618.</title>
        <authorList>
            <person name="Buettner E."/>
            <person name="Kellner H."/>
        </authorList>
    </citation>
    <scope>NUCLEOTIDE SEQUENCE [LARGE SCALE GENOMIC DNA]</scope>
    <source>
        <strain evidence="2 3">IHI B618</strain>
    </source>
</reference>
<dbReference type="AlphaFoldDB" id="A0A4Q2DNA5"/>
<gene>
    <name evidence="2" type="ORF">EST38_g4296</name>
</gene>
<keyword evidence="1" id="KW-1133">Transmembrane helix</keyword>
<organism evidence="2 3">
    <name type="scientific">Candolleomyces aberdarensis</name>
    <dbReference type="NCBI Taxonomy" id="2316362"/>
    <lineage>
        <taxon>Eukaryota</taxon>
        <taxon>Fungi</taxon>
        <taxon>Dikarya</taxon>
        <taxon>Basidiomycota</taxon>
        <taxon>Agaricomycotina</taxon>
        <taxon>Agaricomycetes</taxon>
        <taxon>Agaricomycetidae</taxon>
        <taxon>Agaricales</taxon>
        <taxon>Agaricineae</taxon>
        <taxon>Psathyrellaceae</taxon>
        <taxon>Candolleomyces</taxon>
    </lineage>
</organism>
<evidence type="ECO:0000256" key="1">
    <source>
        <dbReference type="SAM" id="Phobius"/>
    </source>
</evidence>
<keyword evidence="3" id="KW-1185">Reference proteome</keyword>
<protein>
    <submittedName>
        <fullName evidence="2">Uncharacterized protein</fullName>
    </submittedName>
</protein>
<feature type="transmembrane region" description="Helical" evidence="1">
    <location>
        <begin position="141"/>
        <end position="165"/>
    </location>
</feature>
<feature type="transmembrane region" description="Helical" evidence="1">
    <location>
        <begin position="101"/>
        <end position="120"/>
    </location>
</feature>
<evidence type="ECO:0000313" key="3">
    <source>
        <dbReference type="Proteomes" id="UP000290288"/>
    </source>
</evidence>
<keyword evidence="1" id="KW-0812">Transmembrane</keyword>
<feature type="transmembrane region" description="Helical" evidence="1">
    <location>
        <begin position="171"/>
        <end position="191"/>
    </location>
</feature>
<dbReference type="EMBL" id="SDEE01000103">
    <property type="protein sequence ID" value="RXW21549.1"/>
    <property type="molecule type" value="Genomic_DNA"/>
</dbReference>
<name>A0A4Q2DNA5_9AGAR</name>
<accession>A0A4Q2DNA5</accession>
<feature type="transmembrane region" description="Helical" evidence="1">
    <location>
        <begin position="29"/>
        <end position="51"/>
    </location>
</feature>
<dbReference type="Proteomes" id="UP000290288">
    <property type="component" value="Unassembled WGS sequence"/>
</dbReference>
<keyword evidence="1" id="KW-0472">Membrane</keyword>